<dbReference type="RefSeq" id="XP_030643496.1">
    <property type="nucleotide sequence ID" value="XM_030787636.1"/>
</dbReference>
<keyword evidence="2" id="KW-0963">Cytoplasm</keyword>
<dbReference type="InParanoid" id="A0A6J2WJI5"/>
<dbReference type="FunFam" id="2.30.29.30:FF:000020">
    <property type="entry name" value="Actin filament-associated protein 1-like 2 isoform 1"/>
    <property type="match status" value="1"/>
</dbReference>
<feature type="region of interest" description="Disordered" evidence="7">
    <location>
        <begin position="62"/>
        <end position="114"/>
    </location>
</feature>
<evidence type="ECO:0000256" key="1">
    <source>
        <dbReference type="ARBA" id="ARBA00004496"/>
    </source>
</evidence>
<dbReference type="PANTHER" id="PTHR14338:SF9">
    <property type="entry name" value="ACTIN FILAMENT-ASSOCIATED PROTEIN 1-LIKE 2"/>
    <property type="match status" value="1"/>
</dbReference>
<evidence type="ECO:0000259" key="8">
    <source>
        <dbReference type="PROSITE" id="PS50003"/>
    </source>
</evidence>
<evidence type="ECO:0000256" key="4">
    <source>
        <dbReference type="ARBA" id="ARBA00023054"/>
    </source>
</evidence>
<dbReference type="AlphaFoldDB" id="A0A6J2WJI5"/>
<evidence type="ECO:0000256" key="2">
    <source>
        <dbReference type="ARBA" id="ARBA00022490"/>
    </source>
</evidence>
<dbReference type="OrthoDB" id="8904770at2759"/>
<gene>
    <name evidence="10" type="primary">LOC115823572</name>
</gene>
<dbReference type="GeneID" id="115823572"/>
<name>A0A6J2WJI5_CHACN</name>
<comment type="subcellular location">
    <subcellularLocation>
        <location evidence="1">Cytoplasm</location>
    </subcellularLocation>
</comment>
<dbReference type="Proteomes" id="UP000504632">
    <property type="component" value="Chromosome 1"/>
</dbReference>
<dbReference type="FunFam" id="2.30.29.30:FF:000171">
    <property type="entry name" value="Actin filament-associated protein 1-like 2 isoform 1"/>
    <property type="match status" value="1"/>
</dbReference>
<evidence type="ECO:0000313" key="10">
    <source>
        <dbReference type="RefSeq" id="XP_030643496.1"/>
    </source>
</evidence>
<feature type="compositionally biased region" description="Polar residues" evidence="7">
    <location>
        <begin position="63"/>
        <end position="78"/>
    </location>
</feature>
<dbReference type="InterPro" id="IPR001849">
    <property type="entry name" value="PH_domain"/>
</dbReference>
<evidence type="ECO:0000256" key="5">
    <source>
        <dbReference type="ARBA" id="ARBA00059761"/>
    </source>
</evidence>
<dbReference type="SMART" id="SM00233">
    <property type="entry name" value="PH"/>
    <property type="match status" value="2"/>
</dbReference>
<dbReference type="PANTHER" id="PTHR14338">
    <property type="entry name" value="ACTIN FILAMENT-ASSOCIATED PROTEIN 1 FAMILY MEMBER"/>
    <property type="match status" value="1"/>
</dbReference>
<evidence type="ECO:0000256" key="3">
    <source>
        <dbReference type="ARBA" id="ARBA00022737"/>
    </source>
</evidence>
<dbReference type="GO" id="GO:0017124">
    <property type="term" value="F:SH3 domain binding"/>
    <property type="evidence" value="ECO:0007669"/>
    <property type="project" value="TreeGrafter"/>
</dbReference>
<dbReference type="SUPFAM" id="SSF50729">
    <property type="entry name" value="PH domain-like"/>
    <property type="match status" value="2"/>
</dbReference>
<dbReference type="Pfam" id="PF00169">
    <property type="entry name" value="PH"/>
    <property type="match status" value="2"/>
</dbReference>
<feature type="domain" description="PH" evidence="8">
    <location>
        <begin position="181"/>
        <end position="276"/>
    </location>
</feature>
<feature type="region of interest" description="Disordered" evidence="7">
    <location>
        <begin position="415"/>
        <end position="443"/>
    </location>
</feature>
<reference evidence="10" key="1">
    <citation type="submission" date="2025-08" db="UniProtKB">
        <authorList>
            <consortium name="RefSeq"/>
        </authorList>
    </citation>
    <scope>IDENTIFICATION</scope>
</reference>
<keyword evidence="9" id="KW-1185">Reference proteome</keyword>
<accession>A0A6J2WJI5</accession>
<protein>
    <recommendedName>
        <fullName evidence="6">Actin filament-associated protein 1-like 2</fullName>
    </recommendedName>
</protein>
<evidence type="ECO:0000256" key="6">
    <source>
        <dbReference type="ARBA" id="ARBA00072612"/>
    </source>
</evidence>
<sequence length="616" mass="69123">MDKQKVLARLVSDLQAFLLVLDSENLSYIAQAQKKSISELLSKLQEKDTPVEDAEYMIMNCPSGATSSDLRETQNTGAGQTGVDADSTDDPLTSVSTEWLSKGSAGPAVPPHPPGGLEEDNCYEEAEPFIPASQSTEKVDTDSSHYESYGEEEHEEEEFVKDKAHYIQWSSSQPCLRPIPESRICGYLWRKKWLGQWTRQLFIIKHNSLLCFKCAKDLHPLLELNLKGCQVVYKSKHSKKMQHELKVVVGSETVIMGFQSCSQAEEWRKIIEEVSGTSYYEPESSSSILKSERLDSCRSSAMLHTDSDEDKLSGLPSALSSEEIKDRAGFLNVLMNYQWQSLWCRVDEGVLKMFRDEGTEETPQYTVQLRGCEVRPGPDTAHAYRITVSQHGDQVAVLEASCSDDKEQWVQLLQDGSSTRSHSSVDSPYTHLDTSQDSLPSTSLSGLKIRRFPTSNTYMDDPFQQLCSSVHSQPIYSNSSILEHMFQKSHSGGNGDSASFKDPANYSNNEIFSNYGKKMNQVERGVQKIELTEKRRVQLRAGSEVNLINVGKSSKRTSFRQSLAFCTERAQGSFLTPLLRRTASAKNTLKRAPSALLIEHGKVFQRRKEWETKASA</sequence>
<keyword evidence="3" id="KW-0677">Repeat</keyword>
<feature type="domain" description="PH" evidence="8">
    <location>
        <begin position="324"/>
        <end position="418"/>
    </location>
</feature>
<dbReference type="Gene3D" id="2.30.29.30">
    <property type="entry name" value="Pleckstrin-homology domain (PH domain)/Phosphotyrosine-binding domain (PTB)"/>
    <property type="match status" value="2"/>
</dbReference>
<dbReference type="GO" id="GO:0005829">
    <property type="term" value="C:cytosol"/>
    <property type="evidence" value="ECO:0007669"/>
    <property type="project" value="TreeGrafter"/>
</dbReference>
<evidence type="ECO:0000256" key="7">
    <source>
        <dbReference type="SAM" id="MobiDB-lite"/>
    </source>
</evidence>
<evidence type="ECO:0000313" key="9">
    <source>
        <dbReference type="Proteomes" id="UP000504632"/>
    </source>
</evidence>
<keyword evidence="4" id="KW-0175">Coiled coil</keyword>
<dbReference type="InterPro" id="IPR011993">
    <property type="entry name" value="PH-like_dom_sf"/>
</dbReference>
<dbReference type="PROSITE" id="PS50003">
    <property type="entry name" value="PH_DOMAIN"/>
    <property type="match status" value="2"/>
</dbReference>
<proteinExistence type="predicted"/>
<dbReference type="InterPro" id="IPR030113">
    <property type="entry name" value="AFAP"/>
</dbReference>
<comment type="function">
    <text evidence="5">May play a role in a signaling cascade by enhancing the kinase activity of SRC. Contributes to SRC-regulated transcription activation.</text>
</comment>
<feature type="compositionally biased region" description="Polar residues" evidence="7">
    <location>
        <begin position="90"/>
        <end position="99"/>
    </location>
</feature>
<organism evidence="9 10">
    <name type="scientific">Chanos chanos</name>
    <name type="common">Milkfish</name>
    <name type="synonym">Mugil chanos</name>
    <dbReference type="NCBI Taxonomy" id="29144"/>
    <lineage>
        <taxon>Eukaryota</taxon>
        <taxon>Metazoa</taxon>
        <taxon>Chordata</taxon>
        <taxon>Craniata</taxon>
        <taxon>Vertebrata</taxon>
        <taxon>Euteleostomi</taxon>
        <taxon>Actinopterygii</taxon>
        <taxon>Neopterygii</taxon>
        <taxon>Teleostei</taxon>
        <taxon>Ostariophysi</taxon>
        <taxon>Gonorynchiformes</taxon>
        <taxon>Chanidae</taxon>
        <taxon>Chanos</taxon>
    </lineage>
</organism>